<dbReference type="EMBL" id="CABPRZ010000003">
    <property type="protein sequence ID" value="VVD76748.1"/>
    <property type="molecule type" value="Genomic_DNA"/>
</dbReference>
<accession>A0A5E4SQX6</accession>
<comment type="similarity">
    <text evidence="1">Belongs to the transglycosylase Slt family.</text>
</comment>
<organism evidence="3 4">
    <name type="scientific">Pandoraea terrae</name>
    <dbReference type="NCBI Taxonomy" id="1537710"/>
    <lineage>
        <taxon>Bacteria</taxon>
        <taxon>Pseudomonadati</taxon>
        <taxon>Pseudomonadota</taxon>
        <taxon>Betaproteobacteria</taxon>
        <taxon>Burkholderiales</taxon>
        <taxon>Burkholderiaceae</taxon>
        <taxon>Pandoraea</taxon>
    </lineage>
</organism>
<evidence type="ECO:0000259" key="2">
    <source>
        <dbReference type="Pfam" id="PF01464"/>
    </source>
</evidence>
<dbReference type="GO" id="GO:0008933">
    <property type="term" value="F:peptidoglycan lytic transglycosylase activity"/>
    <property type="evidence" value="ECO:0007669"/>
    <property type="project" value="InterPro"/>
</dbReference>
<dbReference type="GO" id="GO:0000270">
    <property type="term" value="P:peptidoglycan metabolic process"/>
    <property type="evidence" value="ECO:0007669"/>
    <property type="project" value="InterPro"/>
</dbReference>
<evidence type="ECO:0000256" key="1">
    <source>
        <dbReference type="ARBA" id="ARBA00007734"/>
    </source>
</evidence>
<dbReference type="PROSITE" id="PS00922">
    <property type="entry name" value="TRANSGLYCOSYLASE"/>
    <property type="match status" value="1"/>
</dbReference>
<dbReference type="InterPro" id="IPR008258">
    <property type="entry name" value="Transglycosylase_SLT_dom_1"/>
</dbReference>
<evidence type="ECO:0000313" key="4">
    <source>
        <dbReference type="Proteomes" id="UP000414233"/>
    </source>
</evidence>
<sequence>MSSFQAHSHNSIAEKLKMNLCESSPLPRIAFLTALIVVGLAFSCLANAQIYGAVGTNGVVVLSNDPSDPTLHVIVAGPEPGAHGSEESSAANATAVVDTSKFSGIIAEASRNSQVPEELLRAVIAVESKFNPKAVSKKGARGLMQLMPQTAKRFSAGDMFDPRANVLAGAQYLRFLLDTFKGDIELAVAAYNAGENAVMRAGNRIPAFSETKLYVLTVMSHYRRLRGERQS</sequence>
<evidence type="ECO:0000313" key="3">
    <source>
        <dbReference type="EMBL" id="VVD76748.1"/>
    </source>
</evidence>
<keyword evidence="4" id="KW-1185">Reference proteome</keyword>
<gene>
    <name evidence="3" type="primary">slt_1</name>
    <name evidence="3" type="ORF">PTE30175_00850</name>
</gene>
<reference evidence="3 4" key="1">
    <citation type="submission" date="2019-08" db="EMBL/GenBank/DDBJ databases">
        <authorList>
            <person name="Peeters C."/>
        </authorList>
    </citation>
    <scope>NUCLEOTIDE SEQUENCE [LARGE SCALE GENOMIC DNA]</scope>
    <source>
        <strain evidence="3 4">LMG 30175</strain>
    </source>
</reference>
<dbReference type="InterPro" id="IPR023346">
    <property type="entry name" value="Lysozyme-like_dom_sf"/>
</dbReference>
<proteinExistence type="inferred from homology"/>
<dbReference type="AlphaFoldDB" id="A0A5E4SQX6"/>
<dbReference type="Gene3D" id="1.10.530.10">
    <property type="match status" value="1"/>
</dbReference>
<feature type="domain" description="Transglycosylase SLT" evidence="2">
    <location>
        <begin position="106"/>
        <end position="205"/>
    </location>
</feature>
<dbReference type="GO" id="GO:0016020">
    <property type="term" value="C:membrane"/>
    <property type="evidence" value="ECO:0007669"/>
    <property type="project" value="InterPro"/>
</dbReference>
<dbReference type="EC" id="4.2.2.-" evidence="3"/>
<keyword evidence="3" id="KW-0456">Lyase</keyword>
<dbReference type="SUPFAM" id="SSF53955">
    <property type="entry name" value="Lysozyme-like"/>
    <property type="match status" value="1"/>
</dbReference>
<dbReference type="Pfam" id="PF01464">
    <property type="entry name" value="SLT"/>
    <property type="match status" value="1"/>
</dbReference>
<name>A0A5E4SQX6_9BURK</name>
<dbReference type="Proteomes" id="UP000414233">
    <property type="component" value="Unassembled WGS sequence"/>
</dbReference>
<dbReference type="CDD" id="cd00254">
    <property type="entry name" value="LT-like"/>
    <property type="match status" value="1"/>
</dbReference>
<dbReference type="PANTHER" id="PTHR37423:SF2">
    <property type="entry name" value="MEMBRANE-BOUND LYTIC MUREIN TRANSGLYCOSYLASE C"/>
    <property type="match status" value="1"/>
</dbReference>
<dbReference type="InterPro" id="IPR000189">
    <property type="entry name" value="Transglyc_AS"/>
</dbReference>
<dbReference type="PANTHER" id="PTHR37423">
    <property type="entry name" value="SOLUBLE LYTIC MUREIN TRANSGLYCOSYLASE-RELATED"/>
    <property type="match status" value="1"/>
</dbReference>
<protein>
    <submittedName>
        <fullName evidence="3">Soluble lytic murein transglycosylase</fullName>
        <ecNumber evidence="3">4.2.2.-</ecNumber>
    </submittedName>
</protein>